<gene>
    <name evidence="2" type="ORF">MAR_021179</name>
</gene>
<reference evidence="2" key="1">
    <citation type="submission" date="2022-11" db="EMBL/GenBank/DDBJ databases">
        <title>Centuries of genome instability and evolution in soft-shell clam transmissible cancer (bioRxiv).</title>
        <authorList>
            <person name="Hart S.F.M."/>
            <person name="Yonemitsu M.A."/>
            <person name="Giersch R.M."/>
            <person name="Beal B.F."/>
            <person name="Arriagada G."/>
            <person name="Davis B.W."/>
            <person name="Ostrander E.A."/>
            <person name="Goff S.P."/>
            <person name="Metzger M.J."/>
        </authorList>
    </citation>
    <scope>NUCLEOTIDE SEQUENCE</scope>
    <source>
        <strain evidence="2">MELC-2E11</strain>
        <tissue evidence="2">Siphon/mantle</tissue>
    </source>
</reference>
<name>A0ABY7E6Z1_MYAAR</name>
<dbReference type="EMBL" id="CP111016">
    <property type="protein sequence ID" value="WAR05810.1"/>
    <property type="molecule type" value="Genomic_DNA"/>
</dbReference>
<evidence type="ECO:0000313" key="3">
    <source>
        <dbReference type="Proteomes" id="UP001164746"/>
    </source>
</evidence>
<evidence type="ECO:0000256" key="1">
    <source>
        <dbReference type="SAM" id="MobiDB-lite"/>
    </source>
</evidence>
<keyword evidence="3" id="KW-1185">Reference proteome</keyword>
<feature type="region of interest" description="Disordered" evidence="1">
    <location>
        <begin position="59"/>
        <end position="78"/>
    </location>
</feature>
<accession>A0ABY7E6Z1</accession>
<organism evidence="2 3">
    <name type="scientific">Mya arenaria</name>
    <name type="common">Soft-shell clam</name>
    <dbReference type="NCBI Taxonomy" id="6604"/>
    <lineage>
        <taxon>Eukaryota</taxon>
        <taxon>Metazoa</taxon>
        <taxon>Spiralia</taxon>
        <taxon>Lophotrochozoa</taxon>
        <taxon>Mollusca</taxon>
        <taxon>Bivalvia</taxon>
        <taxon>Autobranchia</taxon>
        <taxon>Heteroconchia</taxon>
        <taxon>Euheterodonta</taxon>
        <taxon>Imparidentia</taxon>
        <taxon>Neoheterodontei</taxon>
        <taxon>Myida</taxon>
        <taxon>Myoidea</taxon>
        <taxon>Myidae</taxon>
        <taxon>Mya</taxon>
    </lineage>
</organism>
<proteinExistence type="predicted"/>
<sequence>MQYLGVANIALQIEYHHARKKNAGGLIYADLVFAKPPKGQKRLVIHGLDDMTEYAEVDLTKKTDPLPDSDEEKEIKTK</sequence>
<protein>
    <submittedName>
        <fullName evidence="2">Uncharacterized protein</fullName>
    </submittedName>
</protein>
<evidence type="ECO:0000313" key="2">
    <source>
        <dbReference type="EMBL" id="WAR05810.1"/>
    </source>
</evidence>
<dbReference type="Proteomes" id="UP001164746">
    <property type="component" value="Chromosome 5"/>
</dbReference>